<reference evidence="2" key="2">
    <citation type="submission" date="2020-10" db="UniProtKB">
        <authorList>
            <consortium name="WormBaseParasite"/>
        </authorList>
    </citation>
    <scope>IDENTIFICATION</scope>
</reference>
<dbReference type="AlphaFoldDB" id="A0A7E4W151"/>
<organism evidence="1 2">
    <name type="scientific">Panagrellus redivivus</name>
    <name type="common">Microworm</name>
    <dbReference type="NCBI Taxonomy" id="6233"/>
    <lineage>
        <taxon>Eukaryota</taxon>
        <taxon>Metazoa</taxon>
        <taxon>Ecdysozoa</taxon>
        <taxon>Nematoda</taxon>
        <taxon>Chromadorea</taxon>
        <taxon>Rhabditida</taxon>
        <taxon>Tylenchina</taxon>
        <taxon>Panagrolaimomorpha</taxon>
        <taxon>Panagrolaimoidea</taxon>
        <taxon>Panagrolaimidae</taxon>
        <taxon>Panagrellus</taxon>
    </lineage>
</organism>
<evidence type="ECO:0000313" key="1">
    <source>
        <dbReference type="Proteomes" id="UP000492821"/>
    </source>
</evidence>
<reference evidence="1" key="1">
    <citation type="journal article" date="2013" name="Genetics">
        <title>The draft genome and transcriptome of Panagrellus redivivus are shaped by the harsh demands of a free-living lifestyle.</title>
        <authorList>
            <person name="Srinivasan J."/>
            <person name="Dillman A.R."/>
            <person name="Macchietto M.G."/>
            <person name="Heikkinen L."/>
            <person name="Lakso M."/>
            <person name="Fracchia K.M."/>
            <person name="Antoshechkin I."/>
            <person name="Mortazavi A."/>
            <person name="Wong G."/>
            <person name="Sternberg P.W."/>
        </authorList>
    </citation>
    <scope>NUCLEOTIDE SEQUENCE [LARGE SCALE GENOMIC DNA]</scope>
    <source>
        <strain evidence="1">MT8872</strain>
    </source>
</reference>
<sequence length="91" mass="10319">MLWSKHCQQREQPPEGTTLCFVRCKRAPAQKPLFIRRACFGLQFSPRHTPFEFSGCLSSTANQPCLTRRNVLASSKMTEIQMRTTACQSPG</sequence>
<dbReference type="Proteomes" id="UP000492821">
    <property type="component" value="Unassembled WGS sequence"/>
</dbReference>
<dbReference type="WBParaSite" id="Pan_g5751.t1">
    <property type="protein sequence ID" value="Pan_g5751.t1"/>
    <property type="gene ID" value="Pan_g5751"/>
</dbReference>
<proteinExistence type="predicted"/>
<accession>A0A7E4W151</accession>
<keyword evidence="1" id="KW-1185">Reference proteome</keyword>
<evidence type="ECO:0000313" key="2">
    <source>
        <dbReference type="WBParaSite" id="Pan_g5751.t1"/>
    </source>
</evidence>
<name>A0A7E4W151_PANRE</name>
<protein>
    <submittedName>
        <fullName evidence="2">Uncharacterized protein</fullName>
    </submittedName>
</protein>